<comment type="caution">
    <text evidence="5">The sequence shown here is derived from an EMBL/GenBank/DDBJ whole genome shotgun (WGS) entry which is preliminary data.</text>
</comment>
<evidence type="ECO:0000313" key="6">
    <source>
        <dbReference type="Proteomes" id="UP000765845"/>
    </source>
</evidence>
<feature type="domain" description="HTH gntR-type" evidence="4">
    <location>
        <begin position="10"/>
        <end position="80"/>
    </location>
</feature>
<dbReference type="InterPro" id="IPR000524">
    <property type="entry name" value="Tscrpt_reg_HTH_GntR"/>
</dbReference>
<dbReference type="InterPro" id="IPR050679">
    <property type="entry name" value="Bact_HTH_transcr_reg"/>
</dbReference>
<dbReference type="Proteomes" id="UP000765845">
    <property type="component" value="Unassembled WGS sequence"/>
</dbReference>
<dbReference type="EMBL" id="JAAWWK010000001">
    <property type="protein sequence ID" value="NKI16416.1"/>
    <property type="molecule type" value="Genomic_DNA"/>
</dbReference>
<name>A0ABX1GB74_9GAMM</name>
<reference evidence="5 6" key="1">
    <citation type="submission" date="2020-04" db="EMBL/GenBank/DDBJ databases">
        <authorList>
            <person name="Yoon J."/>
        </authorList>
    </citation>
    <scope>NUCLEOTIDE SEQUENCE [LARGE SCALE GENOMIC DNA]</scope>
    <source>
        <strain evidence="5 6">KMU-166</strain>
    </source>
</reference>
<protein>
    <submittedName>
        <fullName evidence="5">GntR family transcriptional regulator</fullName>
    </submittedName>
</protein>
<dbReference type="PANTHER" id="PTHR44846">
    <property type="entry name" value="MANNOSYL-D-GLYCERATE TRANSPORT/METABOLISM SYSTEM REPRESSOR MNGR-RELATED"/>
    <property type="match status" value="1"/>
</dbReference>
<dbReference type="Gene3D" id="1.10.10.10">
    <property type="entry name" value="Winged helix-like DNA-binding domain superfamily/Winged helix DNA-binding domain"/>
    <property type="match status" value="2"/>
</dbReference>
<keyword evidence="1" id="KW-0805">Transcription regulation</keyword>
<evidence type="ECO:0000256" key="1">
    <source>
        <dbReference type="ARBA" id="ARBA00023015"/>
    </source>
</evidence>
<dbReference type="PROSITE" id="PS01332">
    <property type="entry name" value="HTH_RRF2_1"/>
    <property type="match status" value="1"/>
</dbReference>
<dbReference type="Pfam" id="PF00392">
    <property type="entry name" value="GntR"/>
    <property type="match status" value="1"/>
</dbReference>
<dbReference type="PROSITE" id="PS50949">
    <property type="entry name" value="HTH_GNTR"/>
    <property type="match status" value="2"/>
</dbReference>
<gene>
    <name evidence="5" type="ORF">HCU74_03175</name>
</gene>
<dbReference type="PANTHER" id="PTHR44846:SF17">
    <property type="entry name" value="GNTR-FAMILY TRANSCRIPTIONAL REGULATOR"/>
    <property type="match status" value="1"/>
</dbReference>
<dbReference type="InterPro" id="IPR036390">
    <property type="entry name" value="WH_DNA-bd_sf"/>
</dbReference>
<dbReference type="InterPro" id="IPR030489">
    <property type="entry name" value="TR_Rrf2-type_CS"/>
</dbReference>
<evidence type="ECO:0000313" key="5">
    <source>
        <dbReference type="EMBL" id="NKI16416.1"/>
    </source>
</evidence>
<evidence type="ECO:0000256" key="3">
    <source>
        <dbReference type="ARBA" id="ARBA00023163"/>
    </source>
</evidence>
<sequence>MNPENLQQPPTAGHQLADQIARDIAEAELSPGAVMDSLEALSKRYRTGHPVLMQALRILESRGVAKVRRGVNGGLVVKERSPGFASRGLSILIEHDMRDMMEIGVLPVSIDHQLYLEEVPSLSLEACNELLQLAHRLDRLNDDEFMRLGAHRQLFNAIRLVSAEPTLNLAQLTSFECAVDMIPYSVAVLGESKAHPSWQLSLAVVEAIVGADIGRLFEYLPRQINFFKESWDTWEEINRTPILNPKMGDLSRPEFKESTSRADRLTREILREVRHHNWEYGARIGSGVELMERYQTSPNILRQAVLMLQDHGVVTATKGRSGGIVITEPNREATILEAQSYLKYAGATTTRMTRFLQNLVLQAFDGFPQTSPQRLARNAIAAREYLKYCDATGAPIDYWRFTELVCQNPVLSIMQAVILPLLTDTESEYFPTKKNKGPCRNSAGYWQFINAIDTCNLAGARRLLRQLANNNLDSKGPGAT</sequence>
<keyword evidence="3" id="KW-0804">Transcription</keyword>
<proteinExistence type="predicted"/>
<evidence type="ECO:0000256" key="2">
    <source>
        <dbReference type="ARBA" id="ARBA00023125"/>
    </source>
</evidence>
<dbReference type="RefSeq" id="WP_168448939.1">
    <property type="nucleotide sequence ID" value="NZ_JAAWWK010000001.1"/>
</dbReference>
<keyword evidence="6" id="KW-1185">Reference proteome</keyword>
<evidence type="ECO:0000259" key="4">
    <source>
        <dbReference type="PROSITE" id="PS50949"/>
    </source>
</evidence>
<keyword evidence="2" id="KW-0238">DNA-binding</keyword>
<dbReference type="SUPFAM" id="SSF46785">
    <property type="entry name" value="Winged helix' DNA-binding domain"/>
    <property type="match status" value="2"/>
</dbReference>
<organism evidence="5 6">
    <name type="scientific">Spongiibacter thalassae</name>
    <dbReference type="NCBI Taxonomy" id="2721624"/>
    <lineage>
        <taxon>Bacteria</taxon>
        <taxon>Pseudomonadati</taxon>
        <taxon>Pseudomonadota</taxon>
        <taxon>Gammaproteobacteria</taxon>
        <taxon>Cellvibrionales</taxon>
        <taxon>Spongiibacteraceae</taxon>
        <taxon>Spongiibacter</taxon>
    </lineage>
</organism>
<dbReference type="SMART" id="SM00345">
    <property type="entry name" value="HTH_GNTR"/>
    <property type="match status" value="2"/>
</dbReference>
<dbReference type="InterPro" id="IPR036388">
    <property type="entry name" value="WH-like_DNA-bd_sf"/>
</dbReference>
<accession>A0ABX1GB74</accession>
<feature type="domain" description="HTH gntR-type" evidence="4">
    <location>
        <begin position="259"/>
        <end position="329"/>
    </location>
</feature>